<dbReference type="SUPFAM" id="SSF50475">
    <property type="entry name" value="FMN-binding split barrel"/>
    <property type="match status" value="1"/>
</dbReference>
<gene>
    <name evidence="2" type="ORF">EN45_091990</name>
</gene>
<proteinExistence type="predicted"/>
<dbReference type="InterPro" id="IPR024747">
    <property type="entry name" value="Pyridox_Oxase-rel"/>
</dbReference>
<accession>A0A167QQ77</accession>
<name>A0A167QQ77_PENCH</name>
<dbReference type="PANTHER" id="PTHR34071:SF2">
    <property type="entry name" value="FLAVIN-NUCLEOTIDE-BINDING PROTEIN"/>
    <property type="match status" value="1"/>
</dbReference>
<dbReference type="EMBL" id="CM002800">
    <property type="protein sequence ID" value="KZN85031.1"/>
    <property type="molecule type" value="Genomic_DNA"/>
</dbReference>
<evidence type="ECO:0008006" key="3">
    <source>
        <dbReference type="Google" id="ProtNLM"/>
    </source>
</evidence>
<keyword evidence="1" id="KW-0812">Transmembrane</keyword>
<reference evidence="2" key="1">
    <citation type="journal article" date="2014" name="Genome Announc.">
        <title>Complete sequencing and chromosome-scale genome assembly of the industrial progenitor strain P2niaD18 from the penicillin producer Penicillium chrysogenum.</title>
        <authorList>
            <person name="Specht T."/>
            <person name="Dahlmann T.A."/>
            <person name="Zadra I."/>
            <person name="Kurnsteiner H."/>
            <person name="Kuck U."/>
        </authorList>
    </citation>
    <scope>NUCLEOTIDE SEQUENCE [LARGE SCALE GENOMIC DNA]</scope>
    <source>
        <strain evidence="2">P2niaD18</strain>
    </source>
</reference>
<dbReference type="AlphaFoldDB" id="A0A167QQ77"/>
<dbReference type="PANTHER" id="PTHR34071">
    <property type="entry name" value="5-NITROIMIDAZOLE ANTIBIOTICS RESISTANCE PROTEIN, NIMA-FAMILY-RELATED PROTEIN-RELATED"/>
    <property type="match status" value="1"/>
</dbReference>
<evidence type="ECO:0000256" key="1">
    <source>
        <dbReference type="SAM" id="Phobius"/>
    </source>
</evidence>
<dbReference type="Gene3D" id="2.30.110.10">
    <property type="entry name" value="Electron Transport, Fmn-binding Protein, Chain A"/>
    <property type="match status" value="1"/>
</dbReference>
<evidence type="ECO:0000313" key="2">
    <source>
        <dbReference type="EMBL" id="KZN85031.1"/>
    </source>
</evidence>
<dbReference type="InterPro" id="IPR012349">
    <property type="entry name" value="Split_barrel_FMN-bd"/>
</dbReference>
<dbReference type="Pfam" id="PF12900">
    <property type="entry name" value="Pyridox_ox_2"/>
    <property type="match status" value="1"/>
</dbReference>
<organism evidence="2">
    <name type="scientific">Penicillium chrysogenum</name>
    <name type="common">Penicillium notatum</name>
    <dbReference type="NCBI Taxonomy" id="5076"/>
    <lineage>
        <taxon>Eukaryota</taxon>
        <taxon>Fungi</taxon>
        <taxon>Dikarya</taxon>
        <taxon>Ascomycota</taxon>
        <taxon>Pezizomycotina</taxon>
        <taxon>Eurotiomycetes</taxon>
        <taxon>Eurotiomycetidae</taxon>
        <taxon>Eurotiales</taxon>
        <taxon>Aspergillaceae</taxon>
        <taxon>Penicillium</taxon>
        <taxon>Penicillium chrysogenum species complex</taxon>
    </lineage>
</organism>
<dbReference type="Proteomes" id="UP000076449">
    <property type="component" value="Chromosome III"/>
</dbReference>
<sequence length="310" mass="34343">MRSPVYSLSIYLNAYFVVTYFLLSRLQDTFYTFHTFYRAATHIMGRTLTYPKRVSNTANRYKHRATYDLGPIHSIINDSQVLHVSFNPGPDDPFPAILPMIGQMGSFDFPSASIDEPLDCYLHGYVSSRIMNLARNCSDGDGLPICVATSKVDGLILSLTPNSHSYNYRSAILHGYATLVTGEEEKLWAMKLITNSVLADRWDHSRVPPDRAEMQSTVILKVKIVDGSGKIRDGGVSDERKDSGSEQVTGSVWTGVVPVWETFGTPIPSGDGKVAEVPEYINSYIASKNSRNKALAESAAKIPLPSEEQH</sequence>
<keyword evidence="1" id="KW-1133">Transmembrane helix</keyword>
<feature type="transmembrane region" description="Helical" evidence="1">
    <location>
        <begin position="6"/>
        <end position="23"/>
    </location>
</feature>
<keyword evidence="1" id="KW-0472">Membrane</keyword>
<protein>
    <recommendedName>
        <fullName evidence="3">Flavin-nucleotide-binding protein</fullName>
    </recommendedName>
</protein>